<reference evidence="1 2" key="1">
    <citation type="submission" date="2022-11" db="EMBL/GenBank/DDBJ databases">
        <title>Mucor velutinosus strain NIH1002 WGS.</title>
        <authorList>
            <person name="Subramanian P."/>
            <person name="Mullikin J.C."/>
            <person name="Segre J.A."/>
            <person name="Zelazny A.M."/>
        </authorList>
    </citation>
    <scope>NUCLEOTIDE SEQUENCE [LARGE SCALE GENOMIC DNA]</scope>
    <source>
        <strain evidence="1 2">NIH1002</strain>
    </source>
</reference>
<dbReference type="RefSeq" id="XP_064676534.1">
    <property type="nucleotide sequence ID" value="XM_064826436.1"/>
</dbReference>
<dbReference type="EMBL" id="JASEJX010000038">
    <property type="protein sequence ID" value="KAK4509868.1"/>
    <property type="molecule type" value="Genomic_DNA"/>
</dbReference>
<keyword evidence="2" id="KW-1185">Reference proteome</keyword>
<proteinExistence type="predicted"/>
<evidence type="ECO:0000313" key="1">
    <source>
        <dbReference type="EMBL" id="KAK4509868.1"/>
    </source>
</evidence>
<sequence length="216" mass="24274">MLLYPDELNIVGFKTDVRFIAQVGASFDLASGEACLIQPGKSKAIDDQLMREGKRNAMALYEVTSTKITHAWMFQFIGLQAVFSTVTYFDYDLHVATLQEKIHFPDSVTSFTNTRNTTKFIGTLLKFQFDLNRTARLIQDTIDQADRSLLLRENIFEPMEHEAPSTQAPPSALSFYTPPKKKDLTRAKYPQANQEALLSGAEALIQVAQEATATRD</sequence>
<organism evidence="1 2">
    <name type="scientific">Mucor velutinosus</name>
    <dbReference type="NCBI Taxonomy" id="708070"/>
    <lineage>
        <taxon>Eukaryota</taxon>
        <taxon>Fungi</taxon>
        <taxon>Fungi incertae sedis</taxon>
        <taxon>Mucoromycota</taxon>
        <taxon>Mucoromycotina</taxon>
        <taxon>Mucoromycetes</taxon>
        <taxon>Mucorales</taxon>
        <taxon>Mucorineae</taxon>
        <taxon>Mucoraceae</taxon>
        <taxon>Mucor</taxon>
    </lineage>
</organism>
<gene>
    <name evidence="1" type="ORF">ATC70_007172</name>
</gene>
<dbReference type="AlphaFoldDB" id="A0AAN7D391"/>
<dbReference type="GeneID" id="89950858"/>
<evidence type="ECO:0000313" key="2">
    <source>
        <dbReference type="Proteomes" id="UP001304243"/>
    </source>
</evidence>
<comment type="caution">
    <text evidence="1">The sequence shown here is derived from an EMBL/GenBank/DDBJ whole genome shotgun (WGS) entry which is preliminary data.</text>
</comment>
<accession>A0AAN7D391</accession>
<name>A0AAN7D391_9FUNG</name>
<protein>
    <submittedName>
        <fullName evidence="1">Uncharacterized protein</fullName>
    </submittedName>
</protein>
<dbReference type="Proteomes" id="UP001304243">
    <property type="component" value="Unassembled WGS sequence"/>
</dbReference>